<dbReference type="Gene3D" id="3.40.33.10">
    <property type="entry name" value="CAP"/>
    <property type="match status" value="1"/>
</dbReference>
<comment type="caution">
    <text evidence="4">The sequence shown here is derived from an EMBL/GenBank/DDBJ whole genome shotgun (WGS) entry which is preliminary data.</text>
</comment>
<dbReference type="Proteomes" id="UP001211173">
    <property type="component" value="Unassembled WGS sequence"/>
</dbReference>
<gene>
    <name evidence="4" type="ORF">PNE06_19140</name>
</gene>
<reference evidence="4" key="1">
    <citation type="submission" date="2023-01" db="EMBL/GenBank/DDBJ databases">
        <title>Human gut microbiome strain richness.</title>
        <authorList>
            <person name="Chen-Liaw A."/>
        </authorList>
    </citation>
    <scope>NUCLEOTIDE SEQUENCE</scope>
    <source>
        <strain evidence="4">1001287st1_F4_1001285I_161205</strain>
    </source>
</reference>
<dbReference type="CDD" id="cd05379">
    <property type="entry name" value="CAP_bacterial"/>
    <property type="match status" value="1"/>
</dbReference>
<evidence type="ECO:0000256" key="2">
    <source>
        <dbReference type="SAM" id="SignalP"/>
    </source>
</evidence>
<accession>A0AAW6CJG3</accession>
<evidence type="ECO:0000256" key="1">
    <source>
        <dbReference type="ARBA" id="ARBA00022737"/>
    </source>
</evidence>
<dbReference type="InterPro" id="IPR001119">
    <property type="entry name" value="SLH_dom"/>
</dbReference>
<feature type="chain" id="PRO_5043823617" evidence="2">
    <location>
        <begin position="24"/>
        <end position="420"/>
    </location>
</feature>
<evidence type="ECO:0000313" key="4">
    <source>
        <dbReference type="EMBL" id="MDB7935203.1"/>
    </source>
</evidence>
<sequence length="420" mass="44751">MRKILSAALCVVLSLSLSIPALAAESETEVETATDYLFQHGIMLGDSNGEMHLESGLTRAQLATVLTRLNGDLEYIQTNLTYYAGQCKFSDVPEWAKPYVGYCYTNGLMLGYDTGAFGADDGVTPAAACTVVLRYMELSDVDWDYSTACRTALDLGLTSAETVKKTEVTRGDLAVMLYRALAGTEQESPPTGNADAVRIGSYKGSSLPTGDRSSLIINNARTGYTVASSDPAVLDVEQVAGNWVAVAKAAGTATITVTTTGGEKGSLTITVTGSITPEPSISYPVDLDANMEIREEIIALVNDIRRENGVPELVVNQSLMNAAQASASQRYTWHHAKEECGFALAYGYPHGFGSNLTVFTGASETNAAQKAVNNWVNSEGHFQTMIDARGDCMGVGVARYDGITYCYLFIGTPGTLNAYG</sequence>
<dbReference type="Pfam" id="PF00188">
    <property type="entry name" value="CAP"/>
    <property type="match status" value="1"/>
</dbReference>
<protein>
    <submittedName>
        <fullName evidence="4">CAP domain-containing protein</fullName>
    </submittedName>
</protein>
<dbReference type="RefSeq" id="WP_195325439.1">
    <property type="nucleotide sequence ID" value="NZ_JADMVZ010000006.1"/>
</dbReference>
<dbReference type="EMBL" id="JAQLWV010000039">
    <property type="protein sequence ID" value="MDB7935203.1"/>
    <property type="molecule type" value="Genomic_DNA"/>
</dbReference>
<feature type="signal peptide" evidence="2">
    <location>
        <begin position="1"/>
        <end position="23"/>
    </location>
</feature>
<keyword evidence="2" id="KW-0732">Signal</keyword>
<proteinExistence type="predicted"/>
<keyword evidence="1" id="KW-0677">Repeat</keyword>
<dbReference type="Gene3D" id="2.60.40.1080">
    <property type="match status" value="1"/>
</dbReference>
<dbReference type="InterPro" id="IPR014044">
    <property type="entry name" value="CAP_dom"/>
</dbReference>
<dbReference type="InterPro" id="IPR035940">
    <property type="entry name" value="CAP_sf"/>
</dbReference>
<organism evidence="4 5">
    <name type="scientific">Flavonifractor plautii</name>
    <name type="common">Fusobacterium plautii</name>
    <dbReference type="NCBI Taxonomy" id="292800"/>
    <lineage>
        <taxon>Bacteria</taxon>
        <taxon>Bacillati</taxon>
        <taxon>Bacillota</taxon>
        <taxon>Clostridia</taxon>
        <taxon>Eubacteriales</taxon>
        <taxon>Oscillospiraceae</taxon>
        <taxon>Flavonifractor</taxon>
    </lineage>
</organism>
<evidence type="ECO:0000313" key="5">
    <source>
        <dbReference type="Proteomes" id="UP001211173"/>
    </source>
</evidence>
<dbReference type="PROSITE" id="PS51272">
    <property type="entry name" value="SLH"/>
    <property type="match status" value="1"/>
</dbReference>
<dbReference type="AlphaFoldDB" id="A0AAW6CJG3"/>
<dbReference type="Pfam" id="PF00395">
    <property type="entry name" value="SLH"/>
    <property type="match status" value="1"/>
</dbReference>
<feature type="domain" description="SLH" evidence="3">
    <location>
        <begin position="83"/>
        <end position="146"/>
    </location>
</feature>
<dbReference type="SUPFAM" id="SSF55797">
    <property type="entry name" value="PR-1-like"/>
    <property type="match status" value="1"/>
</dbReference>
<evidence type="ECO:0000259" key="3">
    <source>
        <dbReference type="PROSITE" id="PS51272"/>
    </source>
</evidence>
<name>A0AAW6CJG3_FLAPL</name>